<comment type="caution">
    <text evidence="3">The sequence shown here is derived from an EMBL/GenBank/DDBJ whole genome shotgun (WGS) entry which is preliminary data.</text>
</comment>
<proteinExistence type="predicted"/>
<evidence type="ECO:0000259" key="2">
    <source>
        <dbReference type="Pfam" id="PF13926"/>
    </source>
</evidence>
<evidence type="ECO:0000313" key="4">
    <source>
        <dbReference type="EMBL" id="KAK7467171.1"/>
    </source>
</evidence>
<feature type="compositionally biased region" description="Basic and acidic residues" evidence="1">
    <location>
        <begin position="191"/>
        <end position="225"/>
    </location>
</feature>
<dbReference type="EMBL" id="JBANRG010000004">
    <property type="protein sequence ID" value="KAK7467171.1"/>
    <property type="molecule type" value="Genomic_DNA"/>
</dbReference>
<feature type="domain" description="DUF4211" evidence="2">
    <location>
        <begin position="240"/>
        <end position="374"/>
    </location>
</feature>
<dbReference type="InterPro" id="IPR025451">
    <property type="entry name" value="DUF4211"/>
</dbReference>
<evidence type="ECO:0000256" key="1">
    <source>
        <dbReference type="SAM" id="MobiDB-lite"/>
    </source>
</evidence>
<feature type="compositionally biased region" description="Polar residues" evidence="1">
    <location>
        <begin position="13"/>
        <end position="22"/>
    </location>
</feature>
<accession>A0ABR1J0I9</accession>
<reference evidence="3 5" key="1">
    <citation type="submission" date="2024-01" db="EMBL/GenBank/DDBJ databases">
        <title>A draft genome for the cacao thread blight pathogen Marasmiellus scandens.</title>
        <authorList>
            <person name="Baruah I.K."/>
            <person name="Leung J."/>
            <person name="Bukari Y."/>
            <person name="Amoako-Attah I."/>
            <person name="Meinhardt L.W."/>
            <person name="Bailey B.A."/>
            <person name="Cohen S.P."/>
        </authorList>
    </citation>
    <scope>NUCLEOTIDE SEQUENCE [LARGE SCALE GENOMIC DNA]</scope>
    <source>
        <strain evidence="3 5">GH-19</strain>
    </source>
</reference>
<protein>
    <recommendedName>
        <fullName evidence="2">DUF4211 domain-containing protein</fullName>
    </recommendedName>
</protein>
<dbReference type="PANTHER" id="PTHR14689">
    <property type="entry name" value="PHORBOL-ESTER_DAG-TYPE DOMAIN-CONTAINING PROTEIN"/>
    <property type="match status" value="1"/>
</dbReference>
<name>A0ABR1J0I9_9AGAR</name>
<dbReference type="Pfam" id="PF13926">
    <property type="entry name" value="DUF4211"/>
    <property type="match status" value="1"/>
</dbReference>
<gene>
    <name evidence="4" type="ORF">VKT23_004229</name>
    <name evidence="3" type="ORF">VKT23_014582</name>
</gene>
<keyword evidence="5" id="KW-1185">Reference proteome</keyword>
<sequence>MPKQKNVKPPKRLQQTTLTGTVKSPRKLSKPSTPSKRKKPQVNEDVSDDSDFAAIRLLGPKSKSHKDDSAASLKVHKTRILDSDEDEDELSPVKPSGSTETRPREKAASSASKSRKSRRLPSPDSEDEQPPPRKRRGRLMRHHSPVASDDEGIMSDEVEKEHILESRLRTRDKKTAYQKNLERLKRRKQGKKESESEESRSEEDSHEEEARPFKEAKPDTDKDSLFDGSDDDEGSVGSSDFIVEDDGADLAALPAEFSMDAHQDLSHQFKKIFQFFVHVAVRPPVERHKFMVNTLKKETYFSLPLSVTRRKLSGLRDSLVASSVWHPKFKKTLERYPELDIVELSFAVPGCDACHLGSRTSTLCGRLLGHAYDRLGFEEVSEDESESDNQDRDSAVVTEYSLGRFCARRVRVYHDLSHWEYNLFKTISDEMDELHMAADGDAGFVRVAYARGMKPPEDLQDADAICEWLDERKVIEVEWGRLKDIMERSRGLEFAAKKGEID</sequence>
<feature type="compositionally biased region" description="Basic residues" evidence="1">
    <location>
        <begin position="132"/>
        <end position="144"/>
    </location>
</feature>
<evidence type="ECO:0000313" key="3">
    <source>
        <dbReference type="EMBL" id="KAK7446377.1"/>
    </source>
</evidence>
<dbReference type="Proteomes" id="UP001498398">
    <property type="component" value="Unassembled WGS sequence"/>
</dbReference>
<organism evidence="3 5">
    <name type="scientific">Marasmiellus scandens</name>
    <dbReference type="NCBI Taxonomy" id="2682957"/>
    <lineage>
        <taxon>Eukaryota</taxon>
        <taxon>Fungi</taxon>
        <taxon>Dikarya</taxon>
        <taxon>Basidiomycota</taxon>
        <taxon>Agaricomycotina</taxon>
        <taxon>Agaricomycetes</taxon>
        <taxon>Agaricomycetidae</taxon>
        <taxon>Agaricales</taxon>
        <taxon>Marasmiineae</taxon>
        <taxon>Omphalotaceae</taxon>
        <taxon>Marasmiellus</taxon>
    </lineage>
</organism>
<feature type="compositionally biased region" description="Basic residues" evidence="1">
    <location>
        <begin position="24"/>
        <end position="40"/>
    </location>
</feature>
<feature type="region of interest" description="Disordered" evidence="1">
    <location>
        <begin position="1"/>
        <end position="240"/>
    </location>
</feature>
<feature type="compositionally biased region" description="Basic and acidic residues" evidence="1">
    <location>
        <begin position="157"/>
        <end position="183"/>
    </location>
</feature>
<dbReference type="EMBL" id="JBANRG010000044">
    <property type="protein sequence ID" value="KAK7446377.1"/>
    <property type="molecule type" value="Genomic_DNA"/>
</dbReference>
<evidence type="ECO:0000313" key="5">
    <source>
        <dbReference type="Proteomes" id="UP001498398"/>
    </source>
</evidence>
<feature type="compositionally biased region" description="Basic residues" evidence="1">
    <location>
        <begin position="1"/>
        <end position="11"/>
    </location>
</feature>
<dbReference type="PANTHER" id="PTHR14689:SF0">
    <property type="entry name" value="COILED-COIL DOMAIN-CONTAINING PROTEIN 82"/>
    <property type="match status" value="1"/>
</dbReference>